<feature type="binding site" evidence="13 14">
    <location>
        <position position="107"/>
    </location>
    <ligand>
        <name>a divalent metal cation</name>
        <dbReference type="ChEBI" id="CHEBI:60240"/>
    </ligand>
</feature>
<keyword evidence="8 13" id="KW-0963">Cytoplasm</keyword>
<evidence type="ECO:0000256" key="11">
    <source>
        <dbReference type="ARBA" id="ARBA00022759"/>
    </source>
</evidence>
<dbReference type="GO" id="GO:0032299">
    <property type="term" value="C:ribonuclease H2 complex"/>
    <property type="evidence" value="ECO:0007669"/>
    <property type="project" value="TreeGrafter"/>
</dbReference>
<dbReference type="PANTHER" id="PTHR10954">
    <property type="entry name" value="RIBONUCLEASE H2 SUBUNIT A"/>
    <property type="match status" value="1"/>
</dbReference>
<gene>
    <name evidence="13" type="primary">rnhB</name>
    <name evidence="17" type="ORF">IPJ89_04065</name>
</gene>
<accession>A0A7T9DJ55</accession>
<dbReference type="InterPro" id="IPR024567">
    <property type="entry name" value="RNase_HII/HIII_dom"/>
</dbReference>
<name>A0A7T9DJ55_9ARCH</name>
<comment type="similarity">
    <text evidence="5 13 15">Belongs to the RNase HII family.</text>
</comment>
<dbReference type="Gene3D" id="1.10.10.460">
    <property type="entry name" value="Ribonuclease hii. Domain 2"/>
    <property type="match status" value="1"/>
</dbReference>
<evidence type="ECO:0000256" key="5">
    <source>
        <dbReference type="ARBA" id="ARBA00007383"/>
    </source>
</evidence>
<evidence type="ECO:0000256" key="14">
    <source>
        <dbReference type="PROSITE-ProRule" id="PRU01319"/>
    </source>
</evidence>
<organism evidence="17">
    <name type="scientific">Candidatus Iainarchaeum sp</name>
    <dbReference type="NCBI Taxonomy" id="3101447"/>
    <lineage>
        <taxon>Archaea</taxon>
        <taxon>Candidatus Iainarchaeota</taxon>
        <taxon>Candidatus Iainarchaeia</taxon>
        <taxon>Candidatus Iainarchaeales</taxon>
        <taxon>Candidatus Iainarchaeaceae</taxon>
        <taxon>Candidatus Iainarchaeum</taxon>
    </lineage>
</organism>
<evidence type="ECO:0000256" key="3">
    <source>
        <dbReference type="ARBA" id="ARBA00004065"/>
    </source>
</evidence>
<keyword evidence="12 13" id="KW-0378">Hydrolase</keyword>
<dbReference type="InterPro" id="IPR023160">
    <property type="entry name" value="RNase_HII_hlx-loop-hlx_cap_dom"/>
</dbReference>
<sequence>MLICGVDEAGRGPAIGPMVLAAAVIEVEKEPLLKELGAKDSKLIPEPERERLYPLMQSTLSDFATVQLHAPEMDALMEQESLNEIEAMKIGHLLNNLKVKPEVVYVDSPDPLASNFGKRIYAYLTFKPKIVAEHKADVNYPIVSAASILAKVERDREIKKLQDEFQKFGDIGSGYSHDERTISFLQKYIQEYNALPACARKKWGTNVRLMDARYQTRLF</sequence>
<dbReference type="GO" id="GO:0003723">
    <property type="term" value="F:RNA binding"/>
    <property type="evidence" value="ECO:0007669"/>
    <property type="project" value="UniProtKB-UniRule"/>
</dbReference>
<comment type="subcellular location">
    <subcellularLocation>
        <location evidence="4 13">Cytoplasm</location>
    </subcellularLocation>
</comment>
<keyword evidence="10 13" id="KW-0479">Metal-binding</keyword>
<dbReference type="NCBIfam" id="TIGR00729">
    <property type="entry name" value="ribonuclease HII"/>
    <property type="match status" value="1"/>
</dbReference>
<dbReference type="InterPro" id="IPR004649">
    <property type="entry name" value="RNase_H2_suA"/>
</dbReference>
<evidence type="ECO:0000256" key="9">
    <source>
        <dbReference type="ARBA" id="ARBA00022722"/>
    </source>
</evidence>
<dbReference type="EC" id="3.1.26.4" evidence="6 13"/>
<keyword evidence="9 13" id="KW-0540">Nuclease</keyword>
<evidence type="ECO:0000256" key="15">
    <source>
        <dbReference type="RuleBase" id="RU003515"/>
    </source>
</evidence>
<evidence type="ECO:0000256" key="13">
    <source>
        <dbReference type="HAMAP-Rule" id="MF_00052"/>
    </source>
</evidence>
<dbReference type="CDD" id="cd07180">
    <property type="entry name" value="RNase_HII_archaea_like"/>
    <property type="match status" value="1"/>
</dbReference>
<evidence type="ECO:0000256" key="10">
    <source>
        <dbReference type="ARBA" id="ARBA00022723"/>
    </source>
</evidence>
<evidence type="ECO:0000256" key="8">
    <source>
        <dbReference type="ARBA" id="ARBA00022490"/>
    </source>
</evidence>
<keyword evidence="11 13" id="KW-0255">Endonuclease</keyword>
<dbReference type="EMBL" id="CP064981">
    <property type="protein sequence ID" value="QQR92305.1"/>
    <property type="molecule type" value="Genomic_DNA"/>
</dbReference>
<dbReference type="SUPFAM" id="SSF53098">
    <property type="entry name" value="Ribonuclease H-like"/>
    <property type="match status" value="1"/>
</dbReference>
<dbReference type="InterPro" id="IPR020787">
    <property type="entry name" value="RNase_HII_arc"/>
</dbReference>
<comment type="function">
    <text evidence="3 13 15">Endonuclease that specifically degrades the RNA of RNA-DNA hybrids.</text>
</comment>
<evidence type="ECO:0000256" key="7">
    <source>
        <dbReference type="ARBA" id="ARBA00019179"/>
    </source>
</evidence>
<keyword evidence="13" id="KW-0464">Manganese</keyword>
<comment type="cofactor">
    <cofactor evidence="2">
        <name>Mg(2+)</name>
        <dbReference type="ChEBI" id="CHEBI:18420"/>
    </cofactor>
</comment>
<evidence type="ECO:0000313" key="17">
    <source>
        <dbReference type="EMBL" id="QQR92305.1"/>
    </source>
</evidence>
<dbReference type="Pfam" id="PF01351">
    <property type="entry name" value="RNase_HII"/>
    <property type="match status" value="1"/>
</dbReference>
<proteinExistence type="inferred from homology"/>
<dbReference type="PROSITE" id="PS51975">
    <property type="entry name" value="RNASE_H_2"/>
    <property type="match status" value="1"/>
</dbReference>
<dbReference type="GO" id="GO:0006298">
    <property type="term" value="P:mismatch repair"/>
    <property type="evidence" value="ECO:0007669"/>
    <property type="project" value="TreeGrafter"/>
</dbReference>
<dbReference type="HAMAP" id="MF_00052_A">
    <property type="entry name" value="RNase_HII_A"/>
    <property type="match status" value="1"/>
</dbReference>
<evidence type="ECO:0000256" key="6">
    <source>
        <dbReference type="ARBA" id="ARBA00012180"/>
    </source>
</evidence>
<comment type="catalytic activity">
    <reaction evidence="1 13 14 15">
        <text>Endonucleolytic cleavage to 5'-phosphomonoester.</text>
        <dbReference type="EC" id="3.1.26.4"/>
    </reaction>
</comment>
<feature type="domain" description="RNase H type-2" evidence="16">
    <location>
        <begin position="1"/>
        <end position="215"/>
    </location>
</feature>
<reference evidence="17" key="1">
    <citation type="submission" date="2020-11" db="EMBL/GenBank/DDBJ databases">
        <title>Connecting structure to function with the recovery of over 1000 high-quality activated sludge metagenome-assembled genomes encoding full-length rRNA genes using long-read sequencing.</title>
        <authorList>
            <person name="Singleton C.M."/>
            <person name="Petriglieri F."/>
            <person name="Kristensen J.M."/>
            <person name="Kirkegaard R.H."/>
            <person name="Michaelsen T.Y."/>
            <person name="Andersen M.H."/>
            <person name="Karst S.M."/>
            <person name="Dueholm M.S."/>
            <person name="Nielsen P.H."/>
            <person name="Albertsen M."/>
        </authorList>
    </citation>
    <scope>NUCLEOTIDE SEQUENCE</scope>
    <source>
        <strain evidence="17">Fred_18-Q3-R57-64_BAT3C.431</strain>
    </source>
</reference>
<evidence type="ECO:0000256" key="2">
    <source>
        <dbReference type="ARBA" id="ARBA00001946"/>
    </source>
</evidence>
<dbReference type="GO" id="GO:0004523">
    <property type="term" value="F:RNA-DNA hybrid ribonuclease activity"/>
    <property type="evidence" value="ECO:0007669"/>
    <property type="project" value="UniProtKB-UniRule"/>
</dbReference>
<dbReference type="AlphaFoldDB" id="A0A7T9DJ55"/>
<dbReference type="GO" id="GO:0030145">
    <property type="term" value="F:manganese ion binding"/>
    <property type="evidence" value="ECO:0007669"/>
    <property type="project" value="UniProtKB-UniRule"/>
</dbReference>
<evidence type="ECO:0000256" key="1">
    <source>
        <dbReference type="ARBA" id="ARBA00000077"/>
    </source>
</evidence>
<dbReference type="InterPro" id="IPR012337">
    <property type="entry name" value="RNaseH-like_sf"/>
</dbReference>
<dbReference type="InterPro" id="IPR036397">
    <property type="entry name" value="RNaseH_sf"/>
</dbReference>
<dbReference type="Gene3D" id="3.30.420.10">
    <property type="entry name" value="Ribonuclease H-like superfamily/Ribonuclease H"/>
    <property type="match status" value="1"/>
</dbReference>
<evidence type="ECO:0000256" key="4">
    <source>
        <dbReference type="ARBA" id="ARBA00004496"/>
    </source>
</evidence>
<protein>
    <recommendedName>
        <fullName evidence="7 13">Ribonuclease HII</fullName>
        <shortName evidence="13">RNase HII</shortName>
        <ecNumber evidence="6 13">3.1.26.4</ecNumber>
    </recommendedName>
</protein>
<dbReference type="GO" id="GO:0043137">
    <property type="term" value="P:DNA replication, removal of RNA primer"/>
    <property type="evidence" value="ECO:0007669"/>
    <property type="project" value="TreeGrafter"/>
</dbReference>
<dbReference type="PANTHER" id="PTHR10954:SF23">
    <property type="entry name" value="RIBONUCLEASE"/>
    <property type="match status" value="1"/>
</dbReference>
<feature type="binding site" evidence="13 14">
    <location>
        <position position="8"/>
    </location>
    <ligand>
        <name>a divalent metal cation</name>
        <dbReference type="ChEBI" id="CHEBI:60240"/>
    </ligand>
</feature>
<dbReference type="InterPro" id="IPR001352">
    <property type="entry name" value="RNase_HII/HIII"/>
</dbReference>
<comment type="cofactor">
    <cofactor evidence="13 14">
        <name>Mn(2+)</name>
        <dbReference type="ChEBI" id="CHEBI:29035"/>
    </cofactor>
    <cofactor evidence="13 14">
        <name>Mg(2+)</name>
        <dbReference type="ChEBI" id="CHEBI:18420"/>
    </cofactor>
    <text evidence="13 14">Manganese or magnesium. Binds 1 divalent metal ion per monomer in the absence of substrate. May bind a second metal ion after substrate binding.</text>
</comment>
<evidence type="ECO:0000256" key="12">
    <source>
        <dbReference type="ARBA" id="ARBA00022801"/>
    </source>
</evidence>
<dbReference type="Proteomes" id="UP000596004">
    <property type="component" value="Chromosome"/>
</dbReference>
<evidence type="ECO:0000259" key="16">
    <source>
        <dbReference type="PROSITE" id="PS51975"/>
    </source>
</evidence>
<dbReference type="GO" id="GO:0005737">
    <property type="term" value="C:cytoplasm"/>
    <property type="evidence" value="ECO:0007669"/>
    <property type="project" value="UniProtKB-SubCell"/>
</dbReference>
<feature type="binding site" evidence="13 14">
    <location>
        <position position="7"/>
    </location>
    <ligand>
        <name>a divalent metal cation</name>
        <dbReference type="ChEBI" id="CHEBI:60240"/>
    </ligand>
</feature>